<dbReference type="AlphaFoldDB" id="A0A6C0UDJ6"/>
<dbReference type="Pfam" id="PF13185">
    <property type="entry name" value="GAF_2"/>
    <property type="match status" value="1"/>
</dbReference>
<name>A0A6C0UDJ6_9EURY</name>
<dbReference type="GeneID" id="44078448"/>
<reference evidence="1 2" key="1">
    <citation type="submission" date="2020-02" db="EMBL/GenBank/DDBJ databases">
        <title>Whole genome sequence of Halogeometricum borinquense strain wsp4.</title>
        <authorList>
            <person name="Verma D.K."/>
            <person name="Gopal K."/>
            <person name="Prasad E.S."/>
        </authorList>
    </citation>
    <scope>NUCLEOTIDE SEQUENCE [LARGE SCALE GENOMIC DNA]</scope>
    <source>
        <strain evidence="2">wsp4</strain>
    </source>
</reference>
<dbReference type="Gene3D" id="3.30.450.40">
    <property type="match status" value="1"/>
</dbReference>
<dbReference type="SMART" id="SM00065">
    <property type="entry name" value="GAF"/>
    <property type="match status" value="1"/>
</dbReference>
<accession>A0A6C0UDJ6</accession>
<dbReference type="RefSeq" id="WP_163485513.1">
    <property type="nucleotide sequence ID" value="NZ_CP048739.1"/>
</dbReference>
<dbReference type="SUPFAM" id="SSF55781">
    <property type="entry name" value="GAF domain-like"/>
    <property type="match status" value="1"/>
</dbReference>
<proteinExistence type="predicted"/>
<protein>
    <submittedName>
        <fullName evidence="1">GAF domain-containing protein</fullName>
    </submittedName>
</protein>
<evidence type="ECO:0000313" key="1">
    <source>
        <dbReference type="EMBL" id="QIB73442.1"/>
    </source>
</evidence>
<evidence type="ECO:0000313" key="2">
    <source>
        <dbReference type="Proteomes" id="UP000465846"/>
    </source>
</evidence>
<dbReference type="InterPro" id="IPR003018">
    <property type="entry name" value="GAF"/>
</dbReference>
<dbReference type="EMBL" id="CP048739">
    <property type="protein sequence ID" value="QIB73442.1"/>
    <property type="molecule type" value="Genomic_DNA"/>
</dbReference>
<gene>
    <name evidence="1" type="ORF">G3I44_03565</name>
</gene>
<organism evidence="1 2">
    <name type="scientific">Halogeometricum borinquense</name>
    <dbReference type="NCBI Taxonomy" id="60847"/>
    <lineage>
        <taxon>Archaea</taxon>
        <taxon>Methanobacteriati</taxon>
        <taxon>Methanobacteriota</taxon>
        <taxon>Stenosarchaea group</taxon>
        <taxon>Halobacteria</taxon>
        <taxon>Halobacteriales</taxon>
        <taxon>Haloferacaceae</taxon>
        <taxon>Halogeometricum</taxon>
    </lineage>
</organism>
<sequence length="403" mass="43709">MSRGKEWCCVLVVLPDSSVGGGYPEIVDSIEKTLGSQVTVRRGQSAREYVHELGPTIDCALILSDDDELVELLVEASNGVPVVVYGEGRADGVEKVIEPDEDVERLLNCLSAAIAADQRESELVEANAKLTALSEHASAITGCESVSEVCEETLAAAVDALAFTFCTVALVEDDRIVPRASTLAPDDYRSCHVSEGIAGRTYRTGKTQLVDDIALDDDTLFSEARRSTVSVPFGPYGVIQVVSNSPNAFDERDAEFLEILADYTAEALSRLDREAALRQERDRLRAFFDSHPVPVVSVEEVTAPGDRVRCETNHAYERIFPKQCNHVSVFVEEVFPTNAERRLFSDQLRAESPSTAVVERKTSSGAFEAFQLTVVPVPASGPTGSAYGVYTHADDSSPIVELS</sequence>
<dbReference type="InterPro" id="IPR029016">
    <property type="entry name" value="GAF-like_dom_sf"/>
</dbReference>
<dbReference type="Proteomes" id="UP000465846">
    <property type="component" value="Chromosome"/>
</dbReference>